<organism evidence="5 7">
    <name type="scientific">Clostridium formicaceticum</name>
    <dbReference type="NCBI Taxonomy" id="1497"/>
    <lineage>
        <taxon>Bacteria</taxon>
        <taxon>Bacillati</taxon>
        <taxon>Bacillota</taxon>
        <taxon>Clostridia</taxon>
        <taxon>Eubacteriales</taxon>
        <taxon>Clostridiaceae</taxon>
        <taxon>Clostridium</taxon>
    </lineage>
</organism>
<dbReference type="GO" id="GO:0009236">
    <property type="term" value="P:cobalamin biosynthetic process"/>
    <property type="evidence" value="ECO:0007669"/>
    <property type="project" value="UniProtKB-KW"/>
</dbReference>
<keyword evidence="2" id="KW-0169">Cobalamin biosynthesis</keyword>
<dbReference type="Proteomes" id="UP000192478">
    <property type="component" value="Chromosome"/>
</dbReference>
<gene>
    <name evidence="5" type="primary">cobK</name>
    <name evidence="4" type="ORF">BJL90_05905</name>
    <name evidence="5" type="ORF">CLFO_00700</name>
</gene>
<name>A0AAC9WEM0_9CLOT</name>
<evidence type="ECO:0000313" key="6">
    <source>
        <dbReference type="Proteomes" id="UP000177894"/>
    </source>
</evidence>
<dbReference type="Proteomes" id="UP000177894">
    <property type="component" value="Chromosome"/>
</dbReference>
<evidence type="ECO:0000313" key="7">
    <source>
        <dbReference type="Proteomes" id="UP000192478"/>
    </source>
</evidence>
<dbReference type="NCBIfam" id="NF005970">
    <property type="entry name" value="PRK08057.1-4"/>
    <property type="match status" value="1"/>
</dbReference>
<dbReference type="InterPro" id="IPR003723">
    <property type="entry name" value="Precorrin-6x_reduct"/>
</dbReference>
<dbReference type="EC" id="1.3.1.54" evidence="5"/>
<keyword evidence="6" id="KW-1185">Reference proteome</keyword>
<proteinExistence type="predicted"/>
<evidence type="ECO:0000256" key="1">
    <source>
        <dbReference type="ARBA" id="ARBA00004953"/>
    </source>
</evidence>
<accession>A0AAC9WEM0</accession>
<reference evidence="5 7" key="2">
    <citation type="submission" date="2017-03" db="EMBL/GenBank/DDBJ databases">
        <title>Complete sequence of Clostridium formicaceticum DSM 92.</title>
        <authorList>
            <person name="Poehlein A."/>
            <person name="Karl M."/>
            <person name="Bengelsdorf F.R."/>
            <person name="Duerre P."/>
            <person name="Daniel R."/>
        </authorList>
    </citation>
    <scope>NUCLEOTIDE SEQUENCE [LARGE SCALE GENOMIC DNA]</scope>
    <source>
        <strain evidence="5 7">DSM 92</strain>
    </source>
</reference>
<reference evidence="4 6" key="1">
    <citation type="submission" date="2016-10" db="EMBL/GenBank/DDBJ databases">
        <title>Complete Genome Sequence of Acetogen Clostridium formicoaceticum ATCC 27076.</title>
        <authorList>
            <person name="Bao T."/>
            <person name="Cheng C."/>
            <person name="Zhao J."/>
            <person name="Yang S.-T."/>
            <person name="Wang J."/>
            <person name="Wang M."/>
        </authorList>
    </citation>
    <scope>NUCLEOTIDE SEQUENCE [LARGE SCALE GENOMIC DNA]</scope>
    <source>
        <strain evidence="4 6">ATCC 27076</strain>
    </source>
</reference>
<evidence type="ECO:0000313" key="4">
    <source>
        <dbReference type="EMBL" id="AOY75469.1"/>
    </source>
</evidence>
<evidence type="ECO:0000313" key="5">
    <source>
        <dbReference type="EMBL" id="ARE85754.1"/>
    </source>
</evidence>
<dbReference type="EMBL" id="CP020559">
    <property type="protein sequence ID" value="ARE85754.1"/>
    <property type="molecule type" value="Genomic_DNA"/>
</dbReference>
<keyword evidence="3 5" id="KW-0560">Oxidoreductase</keyword>
<dbReference type="PANTHER" id="PTHR36925">
    <property type="entry name" value="COBALT-PRECORRIN-6A REDUCTASE"/>
    <property type="match status" value="1"/>
</dbReference>
<dbReference type="PANTHER" id="PTHR36925:SF1">
    <property type="entry name" value="COBALT-PRECORRIN-6A REDUCTASE"/>
    <property type="match status" value="1"/>
</dbReference>
<dbReference type="NCBIfam" id="TIGR00715">
    <property type="entry name" value="precor6x_red"/>
    <property type="match status" value="1"/>
</dbReference>
<dbReference type="KEGG" id="cfm:BJL90_05905"/>
<dbReference type="PROSITE" id="PS51014">
    <property type="entry name" value="COBK_CBIJ"/>
    <property type="match status" value="1"/>
</dbReference>
<dbReference type="EMBL" id="CP017603">
    <property type="protein sequence ID" value="AOY75469.1"/>
    <property type="molecule type" value="Genomic_DNA"/>
</dbReference>
<comment type="pathway">
    <text evidence="1">Cofactor biosynthesis; adenosylcobalamin biosynthesis.</text>
</comment>
<dbReference type="GO" id="GO:0016994">
    <property type="term" value="F:precorrin-6A reductase activity"/>
    <property type="evidence" value="ECO:0007669"/>
    <property type="project" value="UniProtKB-EC"/>
</dbReference>
<evidence type="ECO:0000256" key="2">
    <source>
        <dbReference type="ARBA" id="ARBA00022573"/>
    </source>
</evidence>
<dbReference type="RefSeq" id="WP_070965276.1">
    <property type="nucleotide sequence ID" value="NZ_CP017603.1"/>
</dbReference>
<sequence>MILALCGTSEGRALVEKLLEKKLEVIATVTTAYGGQLLKEDSRAEVLEEKLDVAKMRELIEEKNIQQVIDITHPYAENISRLAMEVCREKELSYFRYERPETQWQEKENNHLYWAKDFSHAATMAKNFEGKIFLTIGSNQLPIFVETIEVKRLVARVLPLSSVIRSCETYGFTPDNLIAMKGPFNKELNKQMFKSYGANVVITKDSGKAGGTEEKILAAQELNIPIILVKKPTISYGEVDDDIDVLVNKIASIYSK</sequence>
<protein>
    <submittedName>
        <fullName evidence="5">Precorrin-6A reductase</fullName>
        <ecNumber evidence="5">1.3.1.54</ecNumber>
    </submittedName>
    <submittedName>
        <fullName evidence="4">Precorrin-6x reductase</fullName>
    </submittedName>
</protein>
<evidence type="ECO:0000256" key="3">
    <source>
        <dbReference type="ARBA" id="ARBA00023002"/>
    </source>
</evidence>
<dbReference type="AlphaFoldDB" id="A0AAC9WEM0"/>
<dbReference type="Pfam" id="PF02571">
    <property type="entry name" value="CbiJ"/>
    <property type="match status" value="1"/>
</dbReference>